<dbReference type="AlphaFoldDB" id="A0A1G9KHW0"/>
<evidence type="ECO:0000256" key="2">
    <source>
        <dbReference type="ARBA" id="ARBA00005806"/>
    </source>
</evidence>
<dbReference type="Proteomes" id="UP000199476">
    <property type="component" value="Unassembled WGS sequence"/>
</dbReference>
<keyword evidence="3" id="KW-0408">Iron</keyword>
<sequence length="436" mass="49549">MVSYDAFRAKLEEKLSQGMGEKLLKSRVFRHLFKKVFSWQADFQLKTTEEMTNFALDITAKSLKEGEPTVWTSAFFPDEIAYAAGMTPFSPEIASGVMAAFGQAEKMLKEAESIGFSPETCSFHRCAGGMDINDYLPEPAMILASTHLCDGAPQLLKILASRHRVDFNVLDVPAGRSQKAEEYLTRQIEEAFSSCEKITGRKISQNDIEKSFAASNRAREKWLEVCELRKKFPPVLTSPAALSFVYLNFLGYGNPRTADIFSLLVDELKKKLEDRFDLNHPGKVRGNKENPYLLWLHLRPYFSREMFDYIQGRAEIVYEEMNHLFWPPLDPDEPFKSLARKILSHPGLGPIDNRVEAIKEMIEDYQIDGVVHFSHWGCRQSAGGTYQLKDSLKKMGVPFLDLQGDCVDPGGFSTGQIRTRMESFLEMLESRYQAVN</sequence>
<dbReference type="GO" id="GO:0051536">
    <property type="term" value="F:iron-sulfur cluster binding"/>
    <property type="evidence" value="ECO:0007669"/>
    <property type="project" value="UniProtKB-KW"/>
</dbReference>
<keyword evidence="3" id="KW-0479">Metal-binding</keyword>
<gene>
    <name evidence="4" type="ORF">SAMN04488692_10526</name>
</gene>
<name>A0A1G9KHW0_9FIRM</name>
<dbReference type="PANTHER" id="PTHR30548">
    <property type="entry name" value="2-HYDROXYGLUTARYL-COA DEHYDRATASE, D-COMPONENT-RELATED"/>
    <property type="match status" value="1"/>
</dbReference>
<protein>
    <submittedName>
        <fullName evidence="4">Benzoyl-CoA reductase/2-hydroxyglutaryl-CoA dehydratase subunit, BcrC/BadD/HgdB</fullName>
    </submittedName>
</protein>
<evidence type="ECO:0000256" key="1">
    <source>
        <dbReference type="ARBA" id="ARBA00001966"/>
    </source>
</evidence>
<keyword evidence="5" id="KW-1185">Reference proteome</keyword>
<organism evidence="4 5">
    <name type="scientific">Halarsenatibacter silvermanii</name>
    <dbReference type="NCBI Taxonomy" id="321763"/>
    <lineage>
        <taxon>Bacteria</taxon>
        <taxon>Bacillati</taxon>
        <taxon>Bacillota</taxon>
        <taxon>Clostridia</taxon>
        <taxon>Halanaerobiales</taxon>
        <taxon>Halarsenatibacteraceae</taxon>
        <taxon>Halarsenatibacter</taxon>
    </lineage>
</organism>
<dbReference type="InterPro" id="IPR010327">
    <property type="entry name" value="FldB/FldC_alpha/beta"/>
</dbReference>
<evidence type="ECO:0000256" key="3">
    <source>
        <dbReference type="ARBA" id="ARBA00023014"/>
    </source>
</evidence>
<reference evidence="4 5" key="1">
    <citation type="submission" date="2016-10" db="EMBL/GenBank/DDBJ databases">
        <authorList>
            <person name="de Groot N.N."/>
        </authorList>
    </citation>
    <scope>NUCLEOTIDE SEQUENCE [LARGE SCALE GENOMIC DNA]</scope>
    <source>
        <strain evidence="4 5">SLAS-1</strain>
    </source>
</reference>
<accession>A0A1G9KHW0</accession>
<keyword evidence="3" id="KW-0411">Iron-sulfur</keyword>
<dbReference type="OrthoDB" id="9810278at2"/>
<dbReference type="Pfam" id="PF06050">
    <property type="entry name" value="HGD-D"/>
    <property type="match status" value="1"/>
</dbReference>
<dbReference type="EMBL" id="FNGO01000005">
    <property type="protein sequence ID" value="SDL49450.1"/>
    <property type="molecule type" value="Genomic_DNA"/>
</dbReference>
<comment type="cofactor">
    <cofactor evidence="1">
        <name>[4Fe-4S] cluster</name>
        <dbReference type="ChEBI" id="CHEBI:49883"/>
    </cofactor>
</comment>
<dbReference type="Gene3D" id="3.40.50.11890">
    <property type="match status" value="1"/>
</dbReference>
<proteinExistence type="inferred from homology"/>
<evidence type="ECO:0000313" key="4">
    <source>
        <dbReference type="EMBL" id="SDL49450.1"/>
    </source>
</evidence>
<dbReference type="GO" id="GO:0016836">
    <property type="term" value="F:hydro-lyase activity"/>
    <property type="evidence" value="ECO:0007669"/>
    <property type="project" value="UniProtKB-ARBA"/>
</dbReference>
<dbReference type="STRING" id="321763.SAMN04488692_10526"/>
<evidence type="ECO:0000313" key="5">
    <source>
        <dbReference type="Proteomes" id="UP000199476"/>
    </source>
</evidence>
<comment type="similarity">
    <text evidence="2">Belongs to the FldB/FldC dehydratase alpha/beta subunit family.</text>
</comment>
<dbReference type="RefSeq" id="WP_159429800.1">
    <property type="nucleotide sequence ID" value="NZ_FNGO01000005.1"/>
</dbReference>
<dbReference type="Gene3D" id="3.40.50.11900">
    <property type="match status" value="1"/>
</dbReference>
<dbReference type="PANTHER" id="PTHR30548:SF2">
    <property type="entry name" value="2-HYDROXYACYL-COA DEHYDRATASE,D-COMPONENT"/>
    <property type="match status" value="1"/>
</dbReference>